<dbReference type="GO" id="GO:0072583">
    <property type="term" value="P:clathrin-dependent endocytosis"/>
    <property type="evidence" value="ECO:0007669"/>
    <property type="project" value="InterPro"/>
</dbReference>
<comment type="subcellular location">
    <subcellularLocation>
        <location evidence="1">Cytoplasmic vesicle</location>
        <location evidence="1">Clathrin-coated vesicle</location>
    </subcellularLocation>
    <subcellularLocation>
        <location evidence="2">Golgi apparatus</location>
    </subcellularLocation>
    <subcellularLocation>
        <location evidence="3">Membrane</location>
        <location evidence="3">Clathrin-coated pit</location>
    </subcellularLocation>
</comment>
<sequence>MTSGNVTSQNFRKAFGALKDSTKVGMAIVNSENKELDVAIVKATNHDEVLPKQKHVRTIFNSLSASSPREDVFYCIHALARRLSKTHTWTVALKTLVVIHRGLREVDATFQQELIEYGYRKNHLLNLSHFKDDSSPSAWENSSWVRCYALYLEELLECFRVLKYDFQKDRSRIKALDTSDLLEQLPVLQQLLFRLLDCQPVGASQPNFLIQYALSIVAAESVRLYVIITDGTLNLVDKFFEMQRHDAVRSLEIYKKAGKQAKRLSEFFELCRSLDFGRGQNYIEIKQPAESFMTVMEEYVKDAPQTLMLPWRVGDNDKVRTPKATIAVDSSLDHELGDGAENCSDPSVVSDKVSKNENTESSATPPVADLLSFDDLFPEASPMEDTDSAPSAIIRPGDQLNTSLNSDLISQSTSWELELVSAPSSNLAVVTASTLQIQGGGLDRLTLDSLYDVALAKANPSGMNQVSGISSNPFEDASYELAQCPHHVAQSIEPPAEAHTSDMAQKQEVYMQQEQQVMVVHESSHPFGNPFVDQGTGCPSQSQSLHASSI</sequence>
<feature type="region of interest" description="Disordered" evidence="9">
    <location>
        <begin position="528"/>
        <end position="550"/>
    </location>
</feature>
<dbReference type="Proteomes" id="UP000295252">
    <property type="component" value="Chromosome VIII"/>
</dbReference>
<dbReference type="GO" id="GO:0048268">
    <property type="term" value="P:clathrin coat assembly"/>
    <property type="evidence" value="ECO:0007669"/>
    <property type="project" value="InterPro"/>
</dbReference>
<dbReference type="AlphaFoldDB" id="A0A068U2U2"/>
<keyword evidence="8" id="KW-0968">Cytoplasmic vesicle</keyword>
<evidence type="ECO:0000256" key="4">
    <source>
        <dbReference type="ARBA" id="ARBA00022583"/>
    </source>
</evidence>
<evidence type="ECO:0000313" key="12">
    <source>
        <dbReference type="Proteomes" id="UP000295252"/>
    </source>
</evidence>
<keyword evidence="4" id="KW-0254">Endocytosis</keyword>
<keyword evidence="12" id="KW-1185">Reference proteome</keyword>
<dbReference type="GO" id="GO:0006900">
    <property type="term" value="P:vesicle budding from membrane"/>
    <property type="evidence" value="ECO:0007669"/>
    <property type="project" value="TreeGrafter"/>
</dbReference>
<dbReference type="PROSITE" id="PS50942">
    <property type="entry name" value="ENTH"/>
    <property type="match status" value="1"/>
</dbReference>
<organism evidence="11 12">
    <name type="scientific">Coffea canephora</name>
    <name type="common">Robusta coffee</name>
    <dbReference type="NCBI Taxonomy" id="49390"/>
    <lineage>
        <taxon>Eukaryota</taxon>
        <taxon>Viridiplantae</taxon>
        <taxon>Streptophyta</taxon>
        <taxon>Embryophyta</taxon>
        <taxon>Tracheophyta</taxon>
        <taxon>Spermatophyta</taxon>
        <taxon>Magnoliopsida</taxon>
        <taxon>eudicotyledons</taxon>
        <taxon>Gunneridae</taxon>
        <taxon>Pentapetalae</taxon>
        <taxon>asterids</taxon>
        <taxon>lamiids</taxon>
        <taxon>Gentianales</taxon>
        <taxon>Rubiaceae</taxon>
        <taxon>Ixoroideae</taxon>
        <taxon>Gardenieae complex</taxon>
        <taxon>Bertiereae - Coffeeae clade</taxon>
        <taxon>Coffeeae</taxon>
        <taxon>Coffea</taxon>
    </lineage>
</organism>
<dbReference type="PANTHER" id="PTHR22951:SF97">
    <property type="entry name" value="ENTH DOMAIN-CONTAINING PROTEIN"/>
    <property type="match status" value="1"/>
</dbReference>
<dbReference type="GO" id="GO:0000149">
    <property type="term" value="F:SNARE binding"/>
    <property type="evidence" value="ECO:0007669"/>
    <property type="project" value="TreeGrafter"/>
</dbReference>
<name>A0A068U2U2_COFCA</name>
<dbReference type="OMA" id="KTHTWQV"/>
<evidence type="ECO:0000256" key="1">
    <source>
        <dbReference type="ARBA" id="ARBA00004132"/>
    </source>
</evidence>
<dbReference type="GO" id="GO:0005545">
    <property type="term" value="F:1-phosphatidylinositol binding"/>
    <property type="evidence" value="ECO:0007669"/>
    <property type="project" value="InterPro"/>
</dbReference>
<protein>
    <recommendedName>
        <fullName evidence="10">ENTH domain-containing protein</fullName>
    </recommendedName>
</protein>
<dbReference type="FunFam" id="1.20.58.150:FF:000005">
    <property type="entry name" value="putative clathrin assembly protein At2g25430"/>
    <property type="match status" value="1"/>
</dbReference>
<dbReference type="InterPro" id="IPR045192">
    <property type="entry name" value="AP180-like"/>
</dbReference>
<dbReference type="Gramene" id="CDP02870">
    <property type="protein sequence ID" value="CDP02870"/>
    <property type="gene ID" value="GSCOC_T00041270001"/>
</dbReference>
<dbReference type="EMBL" id="HG739093">
    <property type="protein sequence ID" value="CDP02870.1"/>
    <property type="molecule type" value="Genomic_DNA"/>
</dbReference>
<feature type="domain" description="ENTH" evidence="10">
    <location>
        <begin position="28"/>
        <end position="166"/>
    </location>
</feature>
<proteinExistence type="predicted"/>
<reference evidence="12" key="1">
    <citation type="journal article" date="2014" name="Science">
        <title>The coffee genome provides insight into the convergent evolution of caffeine biosynthesis.</title>
        <authorList>
            <person name="Denoeud F."/>
            <person name="Carretero-Paulet L."/>
            <person name="Dereeper A."/>
            <person name="Droc G."/>
            <person name="Guyot R."/>
            <person name="Pietrella M."/>
            <person name="Zheng C."/>
            <person name="Alberti A."/>
            <person name="Anthony F."/>
            <person name="Aprea G."/>
            <person name="Aury J.M."/>
            <person name="Bento P."/>
            <person name="Bernard M."/>
            <person name="Bocs S."/>
            <person name="Campa C."/>
            <person name="Cenci A."/>
            <person name="Combes M.C."/>
            <person name="Crouzillat D."/>
            <person name="Da Silva C."/>
            <person name="Daddiego L."/>
            <person name="De Bellis F."/>
            <person name="Dussert S."/>
            <person name="Garsmeur O."/>
            <person name="Gayraud T."/>
            <person name="Guignon V."/>
            <person name="Jahn K."/>
            <person name="Jamilloux V."/>
            <person name="Joet T."/>
            <person name="Labadie K."/>
            <person name="Lan T."/>
            <person name="Leclercq J."/>
            <person name="Lepelley M."/>
            <person name="Leroy T."/>
            <person name="Li L.T."/>
            <person name="Librado P."/>
            <person name="Lopez L."/>
            <person name="Munoz A."/>
            <person name="Noel B."/>
            <person name="Pallavicini A."/>
            <person name="Perrotta G."/>
            <person name="Poncet V."/>
            <person name="Pot D."/>
            <person name="Priyono X."/>
            <person name="Rigoreau M."/>
            <person name="Rouard M."/>
            <person name="Rozas J."/>
            <person name="Tranchant-Dubreuil C."/>
            <person name="VanBuren R."/>
            <person name="Zhang Q."/>
            <person name="Andrade A.C."/>
            <person name="Argout X."/>
            <person name="Bertrand B."/>
            <person name="de Kochko A."/>
            <person name="Graziosi G."/>
            <person name="Henry R.J."/>
            <person name="Jayarama X."/>
            <person name="Ming R."/>
            <person name="Nagai C."/>
            <person name="Rounsley S."/>
            <person name="Sankoff D."/>
            <person name="Giuliano G."/>
            <person name="Albert V.A."/>
            <person name="Wincker P."/>
            <person name="Lashermes P."/>
        </authorList>
    </citation>
    <scope>NUCLEOTIDE SEQUENCE [LARGE SCALE GENOMIC DNA]</scope>
    <source>
        <strain evidence="12">cv. DH200-94</strain>
    </source>
</reference>
<evidence type="ECO:0000259" key="10">
    <source>
        <dbReference type="PROSITE" id="PS50942"/>
    </source>
</evidence>
<evidence type="ECO:0000256" key="6">
    <source>
        <dbReference type="ARBA" id="ARBA00023136"/>
    </source>
</evidence>
<evidence type="ECO:0000313" key="11">
    <source>
        <dbReference type="EMBL" id="CDP02870.1"/>
    </source>
</evidence>
<dbReference type="GO" id="GO:0030136">
    <property type="term" value="C:clathrin-coated vesicle"/>
    <property type="evidence" value="ECO:0007669"/>
    <property type="project" value="UniProtKB-SubCell"/>
</dbReference>
<dbReference type="InterPro" id="IPR013809">
    <property type="entry name" value="ENTH"/>
</dbReference>
<keyword evidence="6" id="KW-0472">Membrane</keyword>
<dbReference type="PhylomeDB" id="A0A068U2U2"/>
<dbReference type="PANTHER" id="PTHR22951">
    <property type="entry name" value="CLATHRIN ASSEMBLY PROTEIN"/>
    <property type="match status" value="1"/>
</dbReference>
<feature type="compositionally biased region" description="Polar residues" evidence="9">
    <location>
        <begin position="537"/>
        <end position="550"/>
    </location>
</feature>
<dbReference type="Gene3D" id="1.25.40.90">
    <property type="match status" value="1"/>
</dbReference>
<dbReference type="GO" id="GO:0005905">
    <property type="term" value="C:clathrin-coated pit"/>
    <property type="evidence" value="ECO:0007669"/>
    <property type="project" value="UniProtKB-SubCell"/>
</dbReference>
<evidence type="ECO:0000256" key="3">
    <source>
        <dbReference type="ARBA" id="ARBA00004600"/>
    </source>
</evidence>
<dbReference type="InParanoid" id="A0A068U2U2"/>
<keyword evidence="5" id="KW-0333">Golgi apparatus</keyword>
<evidence type="ECO:0000256" key="2">
    <source>
        <dbReference type="ARBA" id="ARBA00004555"/>
    </source>
</evidence>
<dbReference type="SUPFAM" id="SSF89009">
    <property type="entry name" value="GAT-like domain"/>
    <property type="match status" value="1"/>
</dbReference>
<evidence type="ECO:0000256" key="9">
    <source>
        <dbReference type="SAM" id="MobiDB-lite"/>
    </source>
</evidence>
<keyword evidence="7" id="KW-0168">Coated pit</keyword>
<evidence type="ECO:0000256" key="5">
    <source>
        <dbReference type="ARBA" id="ARBA00023034"/>
    </source>
</evidence>
<dbReference type="SMART" id="SM00273">
    <property type="entry name" value="ENTH"/>
    <property type="match status" value="1"/>
</dbReference>
<gene>
    <name evidence="11" type="ORF">GSCOC_T00041270001</name>
</gene>
<dbReference type="GO" id="GO:0032050">
    <property type="term" value="F:clathrin heavy chain binding"/>
    <property type="evidence" value="ECO:0007669"/>
    <property type="project" value="TreeGrafter"/>
</dbReference>
<dbReference type="InterPro" id="IPR014712">
    <property type="entry name" value="ANTH_dom_sf"/>
</dbReference>
<accession>A0A068U2U2</accession>
<dbReference type="STRING" id="49390.A0A068U2U2"/>
<dbReference type="InterPro" id="IPR008942">
    <property type="entry name" value="ENTH_VHS"/>
</dbReference>
<dbReference type="GO" id="GO:0005546">
    <property type="term" value="F:phosphatidylinositol-4,5-bisphosphate binding"/>
    <property type="evidence" value="ECO:0007669"/>
    <property type="project" value="TreeGrafter"/>
</dbReference>
<dbReference type="InterPro" id="IPR011417">
    <property type="entry name" value="ANTH_dom"/>
</dbReference>
<dbReference type="Gene3D" id="1.20.58.150">
    <property type="entry name" value="ANTH domain"/>
    <property type="match status" value="1"/>
</dbReference>
<dbReference type="SUPFAM" id="SSF48464">
    <property type="entry name" value="ENTH/VHS domain"/>
    <property type="match status" value="1"/>
</dbReference>
<feature type="region of interest" description="Disordered" evidence="9">
    <location>
        <begin position="330"/>
        <end position="366"/>
    </location>
</feature>
<dbReference type="CDD" id="cd03564">
    <property type="entry name" value="ANTH_N"/>
    <property type="match status" value="1"/>
</dbReference>
<dbReference type="Pfam" id="PF07651">
    <property type="entry name" value="ANTH"/>
    <property type="match status" value="1"/>
</dbReference>
<dbReference type="InterPro" id="IPR048050">
    <property type="entry name" value="ANTH_N_plant"/>
</dbReference>
<evidence type="ECO:0000256" key="7">
    <source>
        <dbReference type="ARBA" id="ARBA00023176"/>
    </source>
</evidence>
<dbReference type="OrthoDB" id="44015at2759"/>
<evidence type="ECO:0000256" key="8">
    <source>
        <dbReference type="ARBA" id="ARBA00023329"/>
    </source>
</evidence>
<dbReference type="GO" id="GO:0005794">
    <property type="term" value="C:Golgi apparatus"/>
    <property type="evidence" value="ECO:0007669"/>
    <property type="project" value="UniProtKB-SubCell"/>
</dbReference>